<proteinExistence type="predicted"/>
<feature type="region of interest" description="Disordered" evidence="1">
    <location>
        <begin position="108"/>
        <end position="130"/>
    </location>
</feature>
<keyword evidence="2" id="KW-0812">Transmembrane</keyword>
<sequence>MLDRLGHRPGVIVTGWILAAVLAVLVGVVGIGIVGAGLTSRQGTPISEEDVRRALETSDSPSASPSASPSPSPSPSAQIGESPQTVQSFVTDGGTVLASCAGIESMSPAQGYSVHEQSAREGEFRGTRDNHDRVKVELSCSGGVAHLRVRAEGD</sequence>
<protein>
    <recommendedName>
        <fullName evidence="5">Septum formation initiator</fullName>
    </recommendedName>
</protein>
<evidence type="ECO:0008006" key="5">
    <source>
        <dbReference type="Google" id="ProtNLM"/>
    </source>
</evidence>
<keyword evidence="2" id="KW-1133">Transmembrane helix</keyword>
<evidence type="ECO:0000313" key="3">
    <source>
        <dbReference type="EMBL" id="GIE03773.1"/>
    </source>
</evidence>
<keyword evidence="4" id="KW-1185">Reference proteome</keyword>
<evidence type="ECO:0000313" key="4">
    <source>
        <dbReference type="Proteomes" id="UP000637628"/>
    </source>
</evidence>
<accession>A0ABQ3Z1R9</accession>
<evidence type="ECO:0000256" key="1">
    <source>
        <dbReference type="SAM" id="MobiDB-lite"/>
    </source>
</evidence>
<gene>
    <name evidence="3" type="ORF">Adu01nite_51230</name>
</gene>
<dbReference type="Proteomes" id="UP000637628">
    <property type="component" value="Unassembled WGS sequence"/>
</dbReference>
<dbReference type="EMBL" id="BOML01000040">
    <property type="protein sequence ID" value="GIE03773.1"/>
    <property type="molecule type" value="Genomic_DNA"/>
</dbReference>
<feature type="compositionally biased region" description="Basic and acidic residues" evidence="1">
    <location>
        <begin position="117"/>
        <end position="130"/>
    </location>
</feature>
<feature type="transmembrane region" description="Helical" evidence="2">
    <location>
        <begin position="12"/>
        <end position="38"/>
    </location>
</feature>
<name>A0ABQ3Z1R9_9ACTN</name>
<feature type="region of interest" description="Disordered" evidence="1">
    <location>
        <begin position="39"/>
        <end position="86"/>
    </location>
</feature>
<organism evidence="3 4">
    <name type="scientific">Paractinoplanes durhamensis</name>
    <dbReference type="NCBI Taxonomy" id="113563"/>
    <lineage>
        <taxon>Bacteria</taxon>
        <taxon>Bacillati</taxon>
        <taxon>Actinomycetota</taxon>
        <taxon>Actinomycetes</taxon>
        <taxon>Micromonosporales</taxon>
        <taxon>Micromonosporaceae</taxon>
        <taxon>Paractinoplanes</taxon>
    </lineage>
</organism>
<keyword evidence="2" id="KW-0472">Membrane</keyword>
<comment type="caution">
    <text evidence="3">The sequence shown here is derived from an EMBL/GenBank/DDBJ whole genome shotgun (WGS) entry which is preliminary data.</text>
</comment>
<reference evidence="3 4" key="1">
    <citation type="submission" date="2021-01" db="EMBL/GenBank/DDBJ databases">
        <title>Whole genome shotgun sequence of Actinoplanes durhamensis NBRC 14914.</title>
        <authorList>
            <person name="Komaki H."/>
            <person name="Tamura T."/>
        </authorList>
    </citation>
    <scope>NUCLEOTIDE SEQUENCE [LARGE SCALE GENOMIC DNA]</scope>
    <source>
        <strain evidence="3 4">NBRC 14914</strain>
    </source>
</reference>
<evidence type="ECO:0000256" key="2">
    <source>
        <dbReference type="SAM" id="Phobius"/>
    </source>
</evidence>